<proteinExistence type="predicted"/>
<gene>
    <name evidence="3" type="ORF">MARPO_0036s0062</name>
</gene>
<dbReference type="EMBL" id="KZ772708">
    <property type="protein sequence ID" value="PTQ41072.1"/>
    <property type="molecule type" value="Genomic_DNA"/>
</dbReference>
<dbReference type="PANTHER" id="PTHR31960">
    <property type="entry name" value="F-BOX PROTEIN PP2-A15"/>
    <property type="match status" value="1"/>
</dbReference>
<dbReference type="InterPro" id="IPR036047">
    <property type="entry name" value="F-box-like_dom_sf"/>
</dbReference>
<dbReference type="Pfam" id="PF00646">
    <property type="entry name" value="F-box"/>
    <property type="match status" value="1"/>
</dbReference>
<name>A0A2R6X4P9_MARPO</name>
<evidence type="ECO:0000313" key="4">
    <source>
        <dbReference type="Proteomes" id="UP000244005"/>
    </source>
</evidence>
<sequence length="372" mass="42338">MPWYCCWRTPRRRPMGGVMKPMGTCAPSELRFDQAACDLQLDSMKPMGTCAPSKLRFDQAACDLQLDGTGFEDLPESCIELVLCFLSPRDIAISACTNRTFRGASLSDVVWHAKLPKDYTEFLAKAKDGACYFDSKKKIFDFLRSKVTLHNHEFYWLSRSLGGVCVRQGAEALDFVPGPYKPHDRLQRLDWLQRPGSRYDKSAFLKQVVMLHVKGSMECSLPVGTYTLSWRFALEQRAYGFTRDITRETWPIEFEMSVNDHETVQKLSFLRDVQSSSEGEHSSDDEDREEVDTDWKNVYVGDISVEEGEKDSRIGRVKLQYSLAELGGGRWKSGLWLDGVVIMPKQHNAVATRNGIEWNRTNSGWIEQGVDG</sequence>
<protein>
    <recommendedName>
        <fullName evidence="2">F-box domain-containing protein</fullName>
    </recommendedName>
</protein>
<dbReference type="CDD" id="cd22162">
    <property type="entry name" value="F-box_AtSKIP3-like"/>
    <property type="match status" value="1"/>
</dbReference>
<dbReference type="AlphaFoldDB" id="A0A2R6X4P9"/>
<evidence type="ECO:0000259" key="2">
    <source>
        <dbReference type="SMART" id="SM00256"/>
    </source>
</evidence>
<evidence type="ECO:0000313" key="3">
    <source>
        <dbReference type="EMBL" id="PTQ41072.1"/>
    </source>
</evidence>
<dbReference type="OrthoDB" id="9970274at2759"/>
<dbReference type="SMART" id="SM00256">
    <property type="entry name" value="FBOX"/>
    <property type="match status" value="1"/>
</dbReference>
<organism evidence="3 4">
    <name type="scientific">Marchantia polymorpha</name>
    <name type="common">Common liverwort</name>
    <name type="synonym">Marchantia aquatica</name>
    <dbReference type="NCBI Taxonomy" id="3197"/>
    <lineage>
        <taxon>Eukaryota</taxon>
        <taxon>Viridiplantae</taxon>
        <taxon>Streptophyta</taxon>
        <taxon>Embryophyta</taxon>
        <taxon>Marchantiophyta</taxon>
        <taxon>Marchantiopsida</taxon>
        <taxon>Marchantiidae</taxon>
        <taxon>Marchantiales</taxon>
        <taxon>Marchantiaceae</taxon>
        <taxon>Marchantia</taxon>
    </lineage>
</organism>
<dbReference type="Proteomes" id="UP000244005">
    <property type="component" value="Unassembled WGS sequence"/>
</dbReference>
<feature type="region of interest" description="Disordered" evidence="1">
    <location>
        <begin position="272"/>
        <end position="291"/>
    </location>
</feature>
<dbReference type="InterPro" id="IPR001810">
    <property type="entry name" value="F-box_dom"/>
</dbReference>
<keyword evidence="4" id="KW-1185">Reference proteome</keyword>
<dbReference type="Pfam" id="PF14299">
    <property type="entry name" value="PP2"/>
    <property type="match status" value="1"/>
</dbReference>
<reference evidence="4" key="1">
    <citation type="journal article" date="2017" name="Cell">
        <title>Insights into land plant evolution garnered from the Marchantia polymorpha genome.</title>
        <authorList>
            <person name="Bowman J.L."/>
            <person name="Kohchi T."/>
            <person name="Yamato K.T."/>
            <person name="Jenkins J."/>
            <person name="Shu S."/>
            <person name="Ishizaki K."/>
            <person name="Yamaoka S."/>
            <person name="Nishihama R."/>
            <person name="Nakamura Y."/>
            <person name="Berger F."/>
            <person name="Adam C."/>
            <person name="Aki S.S."/>
            <person name="Althoff F."/>
            <person name="Araki T."/>
            <person name="Arteaga-Vazquez M.A."/>
            <person name="Balasubrmanian S."/>
            <person name="Barry K."/>
            <person name="Bauer D."/>
            <person name="Boehm C.R."/>
            <person name="Briginshaw L."/>
            <person name="Caballero-Perez J."/>
            <person name="Catarino B."/>
            <person name="Chen F."/>
            <person name="Chiyoda S."/>
            <person name="Chovatia M."/>
            <person name="Davies K.M."/>
            <person name="Delmans M."/>
            <person name="Demura T."/>
            <person name="Dierschke T."/>
            <person name="Dolan L."/>
            <person name="Dorantes-Acosta A.E."/>
            <person name="Eklund D.M."/>
            <person name="Florent S.N."/>
            <person name="Flores-Sandoval E."/>
            <person name="Fujiyama A."/>
            <person name="Fukuzawa H."/>
            <person name="Galik B."/>
            <person name="Grimanelli D."/>
            <person name="Grimwood J."/>
            <person name="Grossniklaus U."/>
            <person name="Hamada T."/>
            <person name="Haseloff J."/>
            <person name="Hetherington A.J."/>
            <person name="Higo A."/>
            <person name="Hirakawa Y."/>
            <person name="Hundley H.N."/>
            <person name="Ikeda Y."/>
            <person name="Inoue K."/>
            <person name="Inoue S.I."/>
            <person name="Ishida S."/>
            <person name="Jia Q."/>
            <person name="Kakita M."/>
            <person name="Kanazawa T."/>
            <person name="Kawai Y."/>
            <person name="Kawashima T."/>
            <person name="Kennedy M."/>
            <person name="Kinose K."/>
            <person name="Kinoshita T."/>
            <person name="Kohara Y."/>
            <person name="Koide E."/>
            <person name="Komatsu K."/>
            <person name="Kopischke S."/>
            <person name="Kubo M."/>
            <person name="Kyozuka J."/>
            <person name="Lagercrantz U."/>
            <person name="Lin S.S."/>
            <person name="Lindquist E."/>
            <person name="Lipzen A.M."/>
            <person name="Lu C.W."/>
            <person name="De Luna E."/>
            <person name="Martienssen R.A."/>
            <person name="Minamino N."/>
            <person name="Mizutani M."/>
            <person name="Mizutani M."/>
            <person name="Mochizuki N."/>
            <person name="Monte I."/>
            <person name="Mosher R."/>
            <person name="Nagasaki H."/>
            <person name="Nakagami H."/>
            <person name="Naramoto S."/>
            <person name="Nishitani K."/>
            <person name="Ohtani M."/>
            <person name="Okamoto T."/>
            <person name="Okumura M."/>
            <person name="Phillips J."/>
            <person name="Pollak B."/>
            <person name="Reinders A."/>
            <person name="Rovekamp M."/>
            <person name="Sano R."/>
            <person name="Sawa S."/>
            <person name="Schmid M.W."/>
            <person name="Shirakawa M."/>
            <person name="Solano R."/>
            <person name="Spunde A."/>
            <person name="Suetsugu N."/>
            <person name="Sugano S."/>
            <person name="Sugiyama A."/>
            <person name="Sun R."/>
            <person name="Suzuki Y."/>
            <person name="Takenaka M."/>
            <person name="Takezawa D."/>
            <person name="Tomogane H."/>
            <person name="Tsuzuki M."/>
            <person name="Ueda T."/>
            <person name="Umeda M."/>
            <person name="Ward J.M."/>
            <person name="Watanabe Y."/>
            <person name="Yazaki K."/>
            <person name="Yokoyama R."/>
            <person name="Yoshitake Y."/>
            <person name="Yotsui I."/>
            <person name="Zachgo S."/>
            <person name="Schmutz J."/>
        </authorList>
    </citation>
    <scope>NUCLEOTIDE SEQUENCE [LARGE SCALE GENOMIC DNA]</scope>
    <source>
        <strain evidence="4">Tak-1</strain>
    </source>
</reference>
<evidence type="ECO:0000256" key="1">
    <source>
        <dbReference type="SAM" id="MobiDB-lite"/>
    </source>
</evidence>
<dbReference type="InterPro" id="IPR025886">
    <property type="entry name" value="PP2-like"/>
</dbReference>
<dbReference type="PANTHER" id="PTHR31960:SF2">
    <property type="entry name" value="F-BOX PROTEIN PP2-A15"/>
    <property type="match status" value="1"/>
</dbReference>
<dbReference type="Gramene" id="Mp1g08180.1">
    <property type="protein sequence ID" value="Mp1g08180.1.cds"/>
    <property type="gene ID" value="Mp1g08180"/>
</dbReference>
<dbReference type="OMA" id="PENCVAG"/>
<dbReference type="SUPFAM" id="SSF81383">
    <property type="entry name" value="F-box domain"/>
    <property type="match status" value="1"/>
</dbReference>
<accession>A0A2R6X4P9</accession>
<feature type="domain" description="F-box" evidence="2">
    <location>
        <begin position="74"/>
        <end position="114"/>
    </location>
</feature>